<evidence type="ECO:0000313" key="2">
    <source>
        <dbReference type="Proteomes" id="UP000257109"/>
    </source>
</evidence>
<dbReference type="EMBL" id="QJKJ01014633">
    <property type="protein sequence ID" value="RDX63957.1"/>
    <property type="molecule type" value="Genomic_DNA"/>
</dbReference>
<feature type="non-terminal residue" evidence="1">
    <location>
        <position position="1"/>
    </location>
</feature>
<accession>A0A371ED39</accession>
<gene>
    <name evidence="1" type="ORF">CR513_57550</name>
</gene>
<protein>
    <submittedName>
        <fullName evidence="1">Uncharacterized protein</fullName>
    </submittedName>
</protein>
<sequence length="208" mass="22422">MINSSYIPGENQEKGRKRAQMVDPLVLLLHGHPLLHLLSVPLLPPSIHVHNHDPRVEIARIPSLEGAGQSRVGPEIVGEIESEIGVAIFGGGHYFSFHVSVPELGYVVNNNEVGVQIDDALHVLGNGVSEVYPGVIQGLVQGLSNGLGYLAANPVRVEAVRERGFYAGEEFRRVGVGGQEVEGQVLRTGRMLDHGEYRRHGAAEVVGV</sequence>
<organism evidence="1 2">
    <name type="scientific">Mucuna pruriens</name>
    <name type="common">Velvet bean</name>
    <name type="synonym">Dolichos pruriens</name>
    <dbReference type="NCBI Taxonomy" id="157652"/>
    <lineage>
        <taxon>Eukaryota</taxon>
        <taxon>Viridiplantae</taxon>
        <taxon>Streptophyta</taxon>
        <taxon>Embryophyta</taxon>
        <taxon>Tracheophyta</taxon>
        <taxon>Spermatophyta</taxon>
        <taxon>Magnoliopsida</taxon>
        <taxon>eudicotyledons</taxon>
        <taxon>Gunneridae</taxon>
        <taxon>Pentapetalae</taxon>
        <taxon>rosids</taxon>
        <taxon>fabids</taxon>
        <taxon>Fabales</taxon>
        <taxon>Fabaceae</taxon>
        <taxon>Papilionoideae</taxon>
        <taxon>50 kb inversion clade</taxon>
        <taxon>NPAAA clade</taxon>
        <taxon>indigoferoid/millettioid clade</taxon>
        <taxon>Phaseoleae</taxon>
        <taxon>Mucuna</taxon>
    </lineage>
</organism>
<dbReference type="Proteomes" id="UP000257109">
    <property type="component" value="Unassembled WGS sequence"/>
</dbReference>
<proteinExistence type="predicted"/>
<evidence type="ECO:0000313" key="1">
    <source>
        <dbReference type="EMBL" id="RDX63957.1"/>
    </source>
</evidence>
<reference evidence="1" key="1">
    <citation type="submission" date="2018-05" db="EMBL/GenBank/DDBJ databases">
        <title>Draft genome of Mucuna pruriens seed.</title>
        <authorList>
            <person name="Nnadi N.E."/>
            <person name="Vos R."/>
            <person name="Hasami M.H."/>
            <person name="Devisetty U.K."/>
            <person name="Aguiy J.C."/>
        </authorList>
    </citation>
    <scope>NUCLEOTIDE SEQUENCE [LARGE SCALE GENOMIC DNA]</scope>
    <source>
        <strain evidence="1">JCA_2017</strain>
    </source>
</reference>
<comment type="caution">
    <text evidence="1">The sequence shown here is derived from an EMBL/GenBank/DDBJ whole genome shotgun (WGS) entry which is preliminary data.</text>
</comment>
<keyword evidence="2" id="KW-1185">Reference proteome</keyword>
<dbReference type="AlphaFoldDB" id="A0A371ED39"/>
<name>A0A371ED39_MUCPR</name>